<name>A0AA39IUI9_9AGAR</name>
<comment type="caution">
    <text evidence="1">The sequence shown here is derived from an EMBL/GenBank/DDBJ whole genome shotgun (WGS) entry which is preliminary data.</text>
</comment>
<organism evidence="1 2">
    <name type="scientific">Armillaria borealis</name>
    <dbReference type="NCBI Taxonomy" id="47425"/>
    <lineage>
        <taxon>Eukaryota</taxon>
        <taxon>Fungi</taxon>
        <taxon>Dikarya</taxon>
        <taxon>Basidiomycota</taxon>
        <taxon>Agaricomycotina</taxon>
        <taxon>Agaricomycetes</taxon>
        <taxon>Agaricomycetidae</taxon>
        <taxon>Agaricales</taxon>
        <taxon>Marasmiineae</taxon>
        <taxon>Physalacriaceae</taxon>
        <taxon>Armillaria</taxon>
    </lineage>
</organism>
<evidence type="ECO:0000313" key="2">
    <source>
        <dbReference type="Proteomes" id="UP001175226"/>
    </source>
</evidence>
<reference evidence="1" key="1">
    <citation type="submission" date="2023-06" db="EMBL/GenBank/DDBJ databases">
        <authorList>
            <consortium name="Lawrence Berkeley National Laboratory"/>
            <person name="Ahrendt S."/>
            <person name="Sahu N."/>
            <person name="Indic B."/>
            <person name="Wong-Bajracharya J."/>
            <person name="Merenyi Z."/>
            <person name="Ke H.-M."/>
            <person name="Monk M."/>
            <person name="Kocsube S."/>
            <person name="Drula E."/>
            <person name="Lipzen A."/>
            <person name="Balint B."/>
            <person name="Henrissat B."/>
            <person name="Andreopoulos B."/>
            <person name="Martin F.M."/>
            <person name="Harder C.B."/>
            <person name="Rigling D."/>
            <person name="Ford K.L."/>
            <person name="Foster G.D."/>
            <person name="Pangilinan J."/>
            <person name="Papanicolaou A."/>
            <person name="Barry K."/>
            <person name="LaButti K."/>
            <person name="Viragh M."/>
            <person name="Koriabine M."/>
            <person name="Yan M."/>
            <person name="Riley R."/>
            <person name="Champramary S."/>
            <person name="Plett K.L."/>
            <person name="Tsai I.J."/>
            <person name="Slot J."/>
            <person name="Sipos G."/>
            <person name="Plett J."/>
            <person name="Nagy L.G."/>
            <person name="Grigoriev I.V."/>
        </authorList>
    </citation>
    <scope>NUCLEOTIDE SEQUENCE</scope>
    <source>
        <strain evidence="1">FPL87.14</strain>
    </source>
</reference>
<sequence>MSVWSGGLWHAHNTKDELCQVAAKAHGRNPCFYQVDLCVRALLLDEKVSYVLPFIVIQEARKGGKAHALFTHPSHCPPPAILNTLPKMCRSATCTDSKCVGLWQMEAFRTLHYPSPMKWSSVQMERGSAFRGARSVRRFHIAVMTIRHWIGVFTNVFAKLLPSFLSSSSNYFHYTLNTDTTELVKLYDNLSSGVSARMLWHMFDFKSGFREGTAVMVSENSVSACVDNLIRGADSTVVGGGW</sequence>
<proteinExistence type="predicted"/>
<evidence type="ECO:0000313" key="1">
    <source>
        <dbReference type="EMBL" id="KAK0429989.1"/>
    </source>
</evidence>
<protein>
    <submittedName>
        <fullName evidence="1">Uncharacterized protein</fullName>
    </submittedName>
</protein>
<gene>
    <name evidence="1" type="ORF">EV421DRAFT_1939475</name>
</gene>
<keyword evidence="2" id="KW-1185">Reference proteome</keyword>
<dbReference type="Proteomes" id="UP001175226">
    <property type="component" value="Unassembled WGS sequence"/>
</dbReference>
<dbReference type="AlphaFoldDB" id="A0AA39IUI9"/>
<accession>A0AA39IUI9</accession>
<dbReference type="EMBL" id="JAUEPT010000181">
    <property type="protein sequence ID" value="KAK0429989.1"/>
    <property type="molecule type" value="Genomic_DNA"/>
</dbReference>